<keyword evidence="10" id="KW-0067">ATP-binding</keyword>
<evidence type="ECO:0000256" key="8">
    <source>
        <dbReference type="ARBA" id="ARBA00022741"/>
    </source>
</evidence>
<dbReference type="OrthoDB" id="2514702at2"/>
<evidence type="ECO:0000313" key="17">
    <source>
        <dbReference type="Proteomes" id="UP000007721"/>
    </source>
</evidence>
<feature type="domain" description="Histidine kinase" evidence="15">
    <location>
        <begin position="460"/>
        <end position="564"/>
    </location>
</feature>
<dbReference type="SMART" id="SM00065">
    <property type="entry name" value="GAF"/>
    <property type="match status" value="1"/>
</dbReference>
<dbReference type="HOGENOM" id="CLU_020473_3_3_7"/>
<dbReference type="RefSeq" id="WP_012646144.1">
    <property type="nucleotide sequence ID" value="NC_011979.1"/>
</dbReference>
<sequence length="572" mass="61358">MLNLIIHLLERLGIFAIAFILIMRFDVFKRLLVGRASRYERLSLSLIFGLFGIAGTYLGVPVQNAIANSRVVGVVLGGILGGPLVGLSAGIIAGAHRYLIEMNGFTATACGIATIAEGIAGGLLYHRIRRNRYDSAAAFATGIVVETLQMAIILLVAKPFPAALALVQTIALPMILVNALGLALFVELVASLFREQERFAAFQAQVALNIALRTLPFLRGGLTTASATQAARIILEMTDLDAVAFTDQSTILAHAGVGEDHHRPGMALMTDATREALASGRIAAPLTRGEIGCTAEGCRLGSAIIVPLRREEGVVGALKLYRIKENGITTLDMELAHGLAHLFSSQLELSQLDEQKKLVREAEIRALQAQIHPHFLFNAINTVKSFIRTDPSTASELLVKLAEFLRRNISPAGGLVTLAAELEHCRAYLAIEMARFGDRVRIAYRIEEGALACLLPPLTLQPLVENALRHGILTREEGGEVTVAARRVGDVVAIQVQDNGVGITPEKMAGLFTEKEADSDEGVGIALQNVNGRLVAFFGKEHHLRIESAPARGTTVSFTVPAGSTEKEGSDQ</sequence>
<dbReference type="InterPro" id="IPR004358">
    <property type="entry name" value="Sig_transdc_His_kin-like_C"/>
</dbReference>
<reference evidence="16 17" key="1">
    <citation type="submission" date="2009-01" db="EMBL/GenBank/DDBJ databases">
        <title>Complete sequence of Geobacter sp. FRC-32.</title>
        <authorList>
            <consortium name="US DOE Joint Genome Institute"/>
            <person name="Lucas S."/>
            <person name="Copeland A."/>
            <person name="Lapidus A."/>
            <person name="Glavina del Rio T."/>
            <person name="Dalin E."/>
            <person name="Tice H."/>
            <person name="Bruce D."/>
            <person name="Goodwin L."/>
            <person name="Pitluck S."/>
            <person name="Saunders E."/>
            <person name="Brettin T."/>
            <person name="Detter J.C."/>
            <person name="Han C."/>
            <person name="Larimer F."/>
            <person name="Land M."/>
            <person name="Hauser L."/>
            <person name="Kyrpides N."/>
            <person name="Ovchinnikova G."/>
            <person name="Kostka J."/>
            <person name="Richardson P."/>
        </authorList>
    </citation>
    <scope>NUCLEOTIDE SEQUENCE [LARGE SCALE GENOMIC DNA]</scope>
    <source>
        <strain evidence="17">DSM 22248 / JCM 15807 / FRC-32</strain>
    </source>
</reference>
<evidence type="ECO:0000256" key="7">
    <source>
        <dbReference type="ARBA" id="ARBA00022692"/>
    </source>
</evidence>
<dbReference type="PANTHER" id="PTHR34220:SF7">
    <property type="entry name" value="SENSOR HISTIDINE KINASE YPDA"/>
    <property type="match status" value="1"/>
</dbReference>
<dbReference type="Gene3D" id="3.30.565.10">
    <property type="entry name" value="Histidine kinase-like ATPase, C-terminal domain"/>
    <property type="match status" value="1"/>
</dbReference>
<dbReference type="KEGG" id="geo:Geob_1055"/>
<evidence type="ECO:0000313" key="16">
    <source>
        <dbReference type="EMBL" id="ACM19415.1"/>
    </source>
</evidence>
<keyword evidence="7 14" id="KW-0812">Transmembrane</keyword>
<dbReference type="InterPro" id="IPR011620">
    <property type="entry name" value="Sig_transdc_His_kinase_LytS_TM"/>
</dbReference>
<evidence type="ECO:0000256" key="1">
    <source>
        <dbReference type="ARBA" id="ARBA00000085"/>
    </source>
</evidence>
<keyword evidence="9 16" id="KW-0418">Kinase</keyword>
<keyword evidence="12" id="KW-0902">Two-component regulatory system</keyword>
<dbReference type="eggNOG" id="COG3275">
    <property type="taxonomic scope" value="Bacteria"/>
</dbReference>
<evidence type="ECO:0000256" key="3">
    <source>
        <dbReference type="ARBA" id="ARBA00012438"/>
    </source>
</evidence>
<dbReference type="InterPro" id="IPR003594">
    <property type="entry name" value="HATPase_dom"/>
</dbReference>
<dbReference type="EMBL" id="CP001390">
    <property type="protein sequence ID" value="ACM19415.1"/>
    <property type="molecule type" value="Genomic_DNA"/>
</dbReference>
<feature type="transmembrane region" description="Helical" evidence="14">
    <location>
        <begin position="44"/>
        <end position="60"/>
    </location>
</feature>
<dbReference type="STRING" id="316067.Geob_1055"/>
<comment type="catalytic activity">
    <reaction evidence="1">
        <text>ATP + protein L-histidine = ADP + protein N-phospho-L-histidine.</text>
        <dbReference type="EC" id="2.7.13.3"/>
    </reaction>
</comment>
<feature type="transmembrane region" description="Helical" evidence="14">
    <location>
        <begin position="105"/>
        <end position="125"/>
    </location>
</feature>
<dbReference type="PANTHER" id="PTHR34220">
    <property type="entry name" value="SENSOR HISTIDINE KINASE YPDA"/>
    <property type="match status" value="1"/>
</dbReference>
<evidence type="ECO:0000256" key="10">
    <source>
        <dbReference type="ARBA" id="ARBA00022840"/>
    </source>
</evidence>
<dbReference type="InterPro" id="IPR050640">
    <property type="entry name" value="Bact_2-comp_sensor_kinase"/>
</dbReference>
<dbReference type="PROSITE" id="PS50109">
    <property type="entry name" value="HIS_KIN"/>
    <property type="match status" value="1"/>
</dbReference>
<dbReference type="GO" id="GO:0000155">
    <property type="term" value="F:phosphorelay sensor kinase activity"/>
    <property type="evidence" value="ECO:0007669"/>
    <property type="project" value="InterPro"/>
</dbReference>
<keyword evidence="4" id="KW-1003">Cell membrane</keyword>
<dbReference type="Proteomes" id="UP000007721">
    <property type="component" value="Chromosome"/>
</dbReference>
<accession>B9M2N6</accession>
<dbReference type="InterPro" id="IPR010559">
    <property type="entry name" value="Sig_transdc_His_kin_internal"/>
</dbReference>
<dbReference type="PRINTS" id="PR00344">
    <property type="entry name" value="BCTRLSENSOR"/>
</dbReference>
<dbReference type="Pfam" id="PF07694">
    <property type="entry name" value="5TM-5TMR_LYT"/>
    <property type="match status" value="1"/>
</dbReference>
<name>B9M2N6_GEODF</name>
<dbReference type="Pfam" id="PF02518">
    <property type="entry name" value="HATPase_c"/>
    <property type="match status" value="1"/>
</dbReference>
<evidence type="ECO:0000256" key="13">
    <source>
        <dbReference type="ARBA" id="ARBA00023136"/>
    </source>
</evidence>
<dbReference type="GO" id="GO:0005524">
    <property type="term" value="F:ATP binding"/>
    <property type="evidence" value="ECO:0007669"/>
    <property type="project" value="UniProtKB-KW"/>
</dbReference>
<comment type="subcellular location">
    <subcellularLocation>
        <location evidence="2">Cell membrane</location>
        <topology evidence="2">Multi-pass membrane protein</topology>
    </subcellularLocation>
</comment>
<keyword evidence="13 14" id="KW-0472">Membrane</keyword>
<keyword evidence="8" id="KW-0547">Nucleotide-binding</keyword>
<dbReference type="SMART" id="SM00387">
    <property type="entry name" value="HATPase_c"/>
    <property type="match status" value="1"/>
</dbReference>
<keyword evidence="17" id="KW-1185">Reference proteome</keyword>
<dbReference type="GO" id="GO:0071555">
    <property type="term" value="P:cell wall organization"/>
    <property type="evidence" value="ECO:0007669"/>
    <property type="project" value="InterPro"/>
</dbReference>
<protein>
    <recommendedName>
        <fullName evidence="3">histidine kinase</fullName>
        <ecNumber evidence="3">2.7.13.3</ecNumber>
    </recommendedName>
</protein>
<dbReference type="AlphaFoldDB" id="B9M2N6"/>
<evidence type="ECO:0000259" key="15">
    <source>
        <dbReference type="PROSITE" id="PS50109"/>
    </source>
</evidence>
<evidence type="ECO:0000256" key="5">
    <source>
        <dbReference type="ARBA" id="ARBA00022553"/>
    </source>
</evidence>
<keyword evidence="11 14" id="KW-1133">Transmembrane helix</keyword>
<evidence type="ECO:0000256" key="9">
    <source>
        <dbReference type="ARBA" id="ARBA00022777"/>
    </source>
</evidence>
<evidence type="ECO:0000256" key="12">
    <source>
        <dbReference type="ARBA" id="ARBA00023012"/>
    </source>
</evidence>
<feature type="transmembrane region" description="Helical" evidence="14">
    <location>
        <begin position="12"/>
        <end position="32"/>
    </location>
</feature>
<evidence type="ECO:0000256" key="6">
    <source>
        <dbReference type="ARBA" id="ARBA00022679"/>
    </source>
</evidence>
<dbReference type="EC" id="2.7.13.3" evidence="3"/>
<dbReference type="GO" id="GO:0005886">
    <property type="term" value="C:plasma membrane"/>
    <property type="evidence" value="ECO:0007669"/>
    <property type="project" value="UniProtKB-SubCell"/>
</dbReference>
<feature type="transmembrane region" description="Helical" evidence="14">
    <location>
        <begin position="163"/>
        <end position="190"/>
    </location>
</feature>
<gene>
    <name evidence="16" type="primary">lytS</name>
    <name evidence="16" type="ordered locus">Geob_1055</name>
</gene>
<dbReference type="Gene3D" id="3.30.450.40">
    <property type="match status" value="1"/>
</dbReference>
<keyword evidence="5" id="KW-0597">Phosphoprotein</keyword>
<dbReference type="InterPro" id="IPR036890">
    <property type="entry name" value="HATPase_C_sf"/>
</dbReference>
<evidence type="ECO:0000256" key="11">
    <source>
        <dbReference type="ARBA" id="ARBA00022989"/>
    </source>
</evidence>
<organism evidence="16 17">
    <name type="scientific">Geotalea daltonii (strain DSM 22248 / JCM 15807 / FRC-32)</name>
    <name type="common">Geobacter daltonii</name>
    <dbReference type="NCBI Taxonomy" id="316067"/>
    <lineage>
        <taxon>Bacteria</taxon>
        <taxon>Pseudomonadati</taxon>
        <taxon>Thermodesulfobacteriota</taxon>
        <taxon>Desulfuromonadia</taxon>
        <taxon>Geobacterales</taxon>
        <taxon>Geobacteraceae</taxon>
        <taxon>Geotalea</taxon>
    </lineage>
</organism>
<feature type="transmembrane region" description="Helical" evidence="14">
    <location>
        <begin position="72"/>
        <end position="93"/>
    </location>
</feature>
<dbReference type="SUPFAM" id="SSF55874">
    <property type="entry name" value="ATPase domain of HSP90 chaperone/DNA topoisomerase II/histidine kinase"/>
    <property type="match status" value="1"/>
</dbReference>
<keyword evidence="6" id="KW-0808">Transferase</keyword>
<dbReference type="InterPro" id="IPR005467">
    <property type="entry name" value="His_kinase_dom"/>
</dbReference>
<proteinExistence type="predicted"/>
<dbReference type="Pfam" id="PF06580">
    <property type="entry name" value="His_kinase"/>
    <property type="match status" value="1"/>
</dbReference>
<evidence type="ECO:0000256" key="14">
    <source>
        <dbReference type="SAM" id="Phobius"/>
    </source>
</evidence>
<feature type="transmembrane region" description="Helical" evidence="14">
    <location>
        <begin position="137"/>
        <end position="157"/>
    </location>
</feature>
<dbReference type="InterPro" id="IPR029016">
    <property type="entry name" value="GAF-like_dom_sf"/>
</dbReference>
<evidence type="ECO:0000256" key="2">
    <source>
        <dbReference type="ARBA" id="ARBA00004651"/>
    </source>
</evidence>
<evidence type="ECO:0000256" key="4">
    <source>
        <dbReference type="ARBA" id="ARBA00022475"/>
    </source>
</evidence>
<dbReference type="SUPFAM" id="SSF55781">
    <property type="entry name" value="GAF domain-like"/>
    <property type="match status" value="1"/>
</dbReference>
<dbReference type="InterPro" id="IPR003018">
    <property type="entry name" value="GAF"/>
</dbReference>